<reference evidence="3" key="1">
    <citation type="journal article" date="2019" name="Int. J. Syst. Evol. Microbiol.">
        <title>The Global Catalogue of Microorganisms (GCM) 10K type strain sequencing project: providing services to taxonomists for standard genome sequencing and annotation.</title>
        <authorList>
            <consortium name="The Broad Institute Genomics Platform"/>
            <consortium name="The Broad Institute Genome Sequencing Center for Infectious Disease"/>
            <person name="Wu L."/>
            <person name="Ma J."/>
        </authorList>
    </citation>
    <scope>NUCLEOTIDE SEQUENCE [LARGE SCALE GENOMIC DNA]</scope>
    <source>
        <strain evidence="3">CGMCC 4.7132</strain>
    </source>
</reference>
<keyword evidence="1" id="KW-0472">Membrane</keyword>
<evidence type="ECO:0000256" key="1">
    <source>
        <dbReference type="SAM" id="Phobius"/>
    </source>
</evidence>
<evidence type="ECO:0000313" key="3">
    <source>
        <dbReference type="Proteomes" id="UP001596004"/>
    </source>
</evidence>
<sequence length="262" mass="27781">MTRRWPLLLLALPAGVATWSGWVGLGELTGFGPVKPLPGIADLTINTAVTLPIGVEAYAAYALHAWLSDGEVSPATRAFAKWSALGSLLLGMLGQVGYHLLATSGQSSAPWQVTTVVSCLPVLVLGMGAALGHMLARDGRGVPDAEAAVPEPVPVVPDDVPDVPERVPLLAGLPVLGPVEGFPRPVLAAGDAPRRTVVSERVPGPRDVPEDVPEMYLKAVEHFADDLDQGRIPPYRRIKDELHIGQDKAQEVRAYLAARTRT</sequence>
<feature type="transmembrane region" description="Helical" evidence="1">
    <location>
        <begin position="50"/>
        <end position="67"/>
    </location>
</feature>
<keyword evidence="3" id="KW-1185">Reference proteome</keyword>
<proteinExistence type="predicted"/>
<protein>
    <recommendedName>
        <fullName evidence="4">DUF2637 domain-containing protein</fullName>
    </recommendedName>
</protein>
<keyword evidence="1" id="KW-1133">Transmembrane helix</keyword>
<dbReference type="RefSeq" id="WP_380848707.1">
    <property type="nucleotide sequence ID" value="NZ_JBHSFP010000034.1"/>
</dbReference>
<dbReference type="EMBL" id="JBHSFP010000034">
    <property type="protein sequence ID" value="MFC4535678.1"/>
    <property type="molecule type" value="Genomic_DNA"/>
</dbReference>
<feature type="transmembrane region" description="Helical" evidence="1">
    <location>
        <begin position="79"/>
        <end position="101"/>
    </location>
</feature>
<gene>
    <name evidence="2" type="ORF">ACFO60_33360</name>
</gene>
<feature type="transmembrane region" description="Helical" evidence="1">
    <location>
        <begin position="113"/>
        <end position="131"/>
    </location>
</feature>
<accession>A0ABV9CSD3</accession>
<comment type="caution">
    <text evidence="2">The sequence shown here is derived from an EMBL/GenBank/DDBJ whole genome shotgun (WGS) entry which is preliminary data.</text>
</comment>
<keyword evidence="1" id="KW-0812">Transmembrane</keyword>
<name>A0ABV9CSD3_9ACTN</name>
<evidence type="ECO:0000313" key="2">
    <source>
        <dbReference type="EMBL" id="MFC4535678.1"/>
    </source>
</evidence>
<organism evidence="2 3">
    <name type="scientific">Sphaerisporangium dianthi</name>
    <dbReference type="NCBI Taxonomy" id="1436120"/>
    <lineage>
        <taxon>Bacteria</taxon>
        <taxon>Bacillati</taxon>
        <taxon>Actinomycetota</taxon>
        <taxon>Actinomycetes</taxon>
        <taxon>Streptosporangiales</taxon>
        <taxon>Streptosporangiaceae</taxon>
        <taxon>Sphaerisporangium</taxon>
    </lineage>
</organism>
<evidence type="ECO:0008006" key="4">
    <source>
        <dbReference type="Google" id="ProtNLM"/>
    </source>
</evidence>
<dbReference type="Proteomes" id="UP001596004">
    <property type="component" value="Unassembled WGS sequence"/>
</dbReference>